<gene>
    <name evidence="1" type="ORF">UW78_C0006G0005</name>
</gene>
<protein>
    <submittedName>
        <fullName evidence="1">Uncharacterized protein</fullName>
    </submittedName>
</protein>
<evidence type="ECO:0000313" key="1">
    <source>
        <dbReference type="EMBL" id="KKT81640.1"/>
    </source>
</evidence>
<organism evidence="1 2">
    <name type="scientific">Candidatus Azambacteria bacterium GW2011_GWA1_44_9</name>
    <dbReference type="NCBI Taxonomy" id="1618610"/>
    <lineage>
        <taxon>Bacteria</taxon>
        <taxon>Candidatus Azamiibacteriota</taxon>
    </lineage>
</organism>
<accession>A0A0G1KDL5</accession>
<dbReference type="EMBL" id="LCJQ01000006">
    <property type="protein sequence ID" value="KKT81640.1"/>
    <property type="molecule type" value="Genomic_DNA"/>
</dbReference>
<proteinExistence type="predicted"/>
<name>A0A0G1KDL5_9BACT</name>
<dbReference type="Proteomes" id="UP000034595">
    <property type="component" value="Unassembled WGS sequence"/>
</dbReference>
<evidence type="ECO:0000313" key="2">
    <source>
        <dbReference type="Proteomes" id="UP000034595"/>
    </source>
</evidence>
<dbReference type="AlphaFoldDB" id="A0A0G1KDL5"/>
<sequence length="54" mass="6028">MAGRLGIEPRFTASKAAVLPLDDLPIYSILHIHSHYPLLDCLPILFISDVERAK</sequence>
<comment type="caution">
    <text evidence="1">The sequence shown here is derived from an EMBL/GenBank/DDBJ whole genome shotgun (WGS) entry which is preliminary data.</text>
</comment>
<reference evidence="1 2" key="1">
    <citation type="journal article" date="2015" name="Nature">
        <title>rRNA introns, odd ribosomes, and small enigmatic genomes across a large radiation of phyla.</title>
        <authorList>
            <person name="Brown C.T."/>
            <person name="Hug L.A."/>
            <person name="Thomas B.C."/>
            <person name="Sharon I."/>
            <person name="Castelle C.J."/>
            <person name="Singh A."/>
            <person name="Wilkins M.J."/>
            <person name="Williams K.H."/>
            <person name="Banfield J.F."/>
        </authorList>
    </citation>
    <scope>NUCLEOTIDE SEQUENCE [LARGE SCALE GENOMIC DNA]</scope>
</reference>